<accession>A0A840AHT8</accession>
<reference evidence="4 5" key="1">
    <citation type="submission" date="2020-08" db="EMBL/GenBank/DDBJ databases">
        <title>Genomic Encyclopedia of Type Strains, Phase IV (KMG-IV): sequencing the most valuable type-strain genomes for metagenomic binning, comparative biology and taxonomic classification.</title>
        <authorList>
            <person name="Goeker M."/>
        </authorList>
    </citation>
    <scope>NUCLEOTIDE SEQUENCE [LARGE SCALE GENOMIC DNA]</scope>
    <source>
        <strain evidence="4 5">DSM 19979</strain>
    </source>
</reference>
<dbReference type="SUPFAM" id="SSF56003">
    <property type="entry name" value="Molybdenum cofactor-binding domain"/>
    <property type="match status" value="1"/>
</dbReference>
<evidence type="ECO:0000313" key="4">
    <source>
        <dbReference type="EMBL" id="MBB3899724.1"/>
    </source>
</evidence>
<proteinExistence type="predicted"/>
<dbReference type="EC" id="1.2.7.4" evidence="4"/>
<dbReference type="SUPFAM" id="SSF54665">
    <property type="entry name" value="CO dehydrogenase molybdoprotein N-domain-like"/>
    <property type="match status" value="1"/>
</dbReference>
<name>A0A840AHT8_9PROT</name>
<comment type="caution">
    <text evidence="4">The sequence shown here is derived from an EMBL/GenBank/DDBJ whole genome shotgun (WGS) entry which is preliminary data.</text>
</comment>
<keyword evidence="1" id="KW-0500">Molybdenum</keyword>
<dbReference type="PANTHER" id="PTHR11908:SF132">
    <property type="entry name" value="ALDEHYDE OXIDASE 1-RELATED"/>
    <property type="match status" value="1"/>
</dbReference>
<dbReference type="Pfam" id="PF20256">
    <property type="entry name" value="MoCoBD_2"/>
    <property type="match status" value="1"/>
</dbReference>
<dbReference type="InterPro" id="IPR008274">
    <property type="entry name" value="AldOxase/xan_DH_MoCoBD1"/>
</dbReference>
<dbReference type="EMBL" id="JACIDJ010000006">
    <property type="protein sequence ID" value="MBB3899724.1"/>
    <property type="molecule type" value="Genomic_DNA"/>
</dbReference>
<dbReference type="SMART" id="SM01008">
    <property type="entry name" value="Ald_Xan_dh_C"/>
    <property type="match status" value="1"/>
</dbReference>
<dbReference type="InterPro" id="IPR046867">
    <property type="entry name" value="AldOxase/xan_DH_MoCoBD2"/>
</dbReference>
<protein>
    <submittedName>
        <fullName evidence="4">Carbon-monoxide dehydrogenase large subunit</fullName>
        <ecNumber evidence="4">1.2.7.4</ecNumber>
    </submittedName>
</protein>
<dbReference type="Proteomes" id="UP000553193">
    <property type="component" value="Unassembled WGS sequence"/>
</dbReference>
<dbReference type="PANTHER" id="PTHR11908">
    <property type="entry name" value="XANTHINE DEHYDROGENASE"/>
    <property type="match status" value="1"/>
</dbReference>
<organism evidence="4 5">
    <name type="scientific">Roseococcus suduntuyensis</name>
    <dbReference type="NCBI Taxonomy" id="455361"/>
    <lineage>
        <taxon>Bacteria</taxon>
        <taxon>Pseudomonadati</taxon>
        <taxon>Pseudomonadota</taxon>
        <taxon>Alphaproteobacteria</taxon>
        <taxon>Acetobacterales</taxon>
        <taxon>Roseomonadaceae</taxon>
        <taxon>Roseococcus</taxon>
    </lineage>
</organism>
<dbReference type="Pfam" id="PF01315">
    <property type="entry name" value="Ald_Xan_dh_C"/>
    <property type="match status" value="1"/>
</dbReference>
<dbReference type="Gene3D" id="3.30.365.10">
    <property type="entry name" value="Aldehyde oxidase/xanthine dehydrogenase, molybdopterin binding domain"/>
    <property type="match status" value="4"/>
</dbReference>
<dbReference type="InterPro" id="IPR016208">
    <property type="entry name" value="Ald_Oxase/xanthine_DH-like"/>
</dbReference>
<dbReference type="GO" id="GO:0043885">
    <property type="term" value="F:anaerobic carbon-monoxide dehydrogenase activity"/>
    <property type="evidence" value="ECO:0007669"/>
    <property type="project" value="UniProtKB-EC"/>
</dbReference>
<sequence length="794" mass="84111">MAQSGIGSSVRRKEDHRFITGRGNYVGDMQRPGMAHGVFLRSPHAHAVLNGLDVSAALAAPGVLGVITGVDLAAAGVGGLPCGWGITGSDGLPMKEPPHPALAIGKVRYVGDAVAFVVAETAHQARDAAELITVDYSPLPAAVDLESSVAPGAPQIFDDVPGNLCCDWSIGDAAATDAAFARAAHVTRLKLVNNRLVGNPMEPRAAIAEYEPTTGQYTLWTTSQFPHVVRLLMGNFVLNIPQHKLRVVAPDVGGGFGVKQFHYAEEAVITFAAKRLGRALKWVCERSEGFISDAHGRDHVTEAALALDAEGKFLGMKVLTIGNIGGYISTFGPNIPTNLYAPLLAGVYTTPAIHCQVKVAFTNTVPVDAYRGAGRPEATFVVERLVDMAAIEMGIDKAEIRRRNMIARSAFPYQTPVMMKYDSGDPLGCLDRALALANWEGFPQRRAIAKQRGKLLGVGLSTYIEACGLAPSRIAGQLGARGGLYESATVRVHPTGHVTVLIGTHSHGQGHETTFAQIVAEKLGVKFEDIDIVFGDTDRVQFGMGTYGSRSLVVGGAALAKASDRVITKGRKIAAHLLEASEVDIEFSEGRFTVAGTDRGKSFQEVALAAYVPHDYPLETLDPGLEEQAFHDPVNFSFPGGAHVAEVEIDPDTGHITLVNYVGVDDVGTVINPMIVEGQLHGGVTQGIGQALLEHCVYDPATGQMLSGSFQDYCMPRADDVPSYAMKNHPVPSTDTPMGVKGCGEVGSIGAPAAVINAVVDALSDYGITHIDMPATPARIWRAIKAAEMPMAAE</sequence>
<dbReference type="InterPro" id="IPR037165">
    <property type="entry name" value="AldOxase/xan_DH_Mopterin-bd_sf"/>
</dbReference>
<dbReference type="Gene3D" id="3.90.1170.50">
    <property type="entry name" value="Aldehyde oxidase/xanthine dehydrogenase, a/b hammerhead"/>
    <property type="match status" value="1"/>
</dbReference>
<dbReference type="RefSeq" id="WP_184385757.1">
    <property type="nucleotide sequence ID" value="NZ_JACIDJ010000006.1"/>
</dbReference>
<dbReference type="AlphaFoldDB" id="A0A840AHT8"/>
<evidence type="ECO:0000256" key="2">
    <source>
        <dbReference type="ARBA" id="ARBA00023002"/>
    </source>
</evidence>
<keyword evidence="2 4" id="KW-0560">Oxidoreductase</keyword>
<evidence type="ECO:0000256" key="1">
    <source>
        <dbReference type="ARBA" id="ARBA00022505"/>
    </source>
</evidence>
<feature type="domain" description="Aldehyde oxidase/xanthine dehydrogenase a/b hammerhead" evidence="3">
    <location>
        <begin position="20"/>
        <end position="140"/>
    </location>
</feature>
<dbReference type="InterPro" id="IPR000674">
    <property type="entry name" value="Ald_Oxase/Xan_DH_a/b"/>
</dbReference>
<evidence type="ECO:0000259" key="3">
    <source>
        <dbReference type="SMART" id="SM01008"/>
    </source>
</evidence>
<dbReference type="GO" id="GO:0005506">
    <property type="term" value="F:iron ion binding"/>
    <property type="evidence" value="ECO:0007669"/>
    <property type="project" value="InterPro"/>
</dbReference>
<evidence type="ECO:0000313" key="5">
    <source>
        <dbReference type="Proteomes" id="UP000553193"/>
    </source>
</evidence>
<dbReference type="Pfam" id="PF02738">
    <property type="entry name" value="MoCoBD_1"/>
    <property type="match status" value="1"/>
</dbReference>
<dbReference type="InterPro" id="IPR036856">
    <property type="entry name" value="Ald_Oxase/Xan_DH_a/b_sf"/>
</dbReference>
<gene>
    <name evidence="4" type="ORF">GGQ83_003184</name>
</gene>
<keyword evidence="5" id="KW-1185">Reference proteome</keyword>